<keyword evidence="3 4" id="KW-0732">Signal</keyword>
<name>A0ABV5WED2_9BACI</name>
<comment type="caution">
    <text evidence="5">The sequence shown here is derived from an EMBL/GenBank/DDBJ whole genome shotgun (WGS) entry which is preliminary data.</text>
</comment>
<keyword evidence="2" id="KW-0813">Transport</keyword>
<evidence type="ECO:0000313" key="5">
    <source>
        <dbReference type="EMBL" id="MFB9758726.1"/>
    </source>
</evidence>
<protein>
    <submittedName>
        <fullName evidence="5">ABC transporter substrate-binding protein</fullName>
    </submittedName>
</protein>
<sequence length="426" mass="47037">MKKAVSALLALTTAVGLLAGCSSDAQSTSSKSGDAGGKKVELKLFIAQPRFKAQYEKYLEQFKKKEKAEKNIDVTIKLELPNQNQASQLLKTRLASGDSPDVFALHAINDIPLFDKAGYLEDLSNEPFVDKIYDTIKPAVTSKGKVVAVPLETLQWGYLYNKKIFNDLNLKVPQTISEMKEVVKVLKEHNITPFLLSYKDVYVPQLFLPLTVGAAVNTDQPDFIDKMSKGEGSFSELKNMFDIIDLVNANGTGRALEVGADQGASDFANGKAAMWVQGPWMAESITKANKDFEFAVAPLPVNDNPKATLLNLSTSTSLAVSKLSKNKEVAKDFVNYILDDNDSSDFYKSLGFNAVAKVHNFEPYAWMKEANDYVKQGQAYQDPAIPSAVKDESQKLLQSYSAGNTKKEDVVKGLDRAWEQFEKINK</sequence>
<feature type="chain" id="PRO_5046633541" evidence="4">
    <location>
        <begin position="20"/>
        <end position="426"/>
    </location>
</feature>
<gene>
    <name evidence="5" type="ORF">ACFFMS_09490</name>
</gene>
<keyword evidence="6" id="KW-1185">Reference proteome</keyword>
<comment type="similarity">
    <text evidence="1">Belongs to the bacterial solute-binding protein 1 family.</text>
</comment>
<evidence type="ECO:0000313" key="6">
    <source>
        <dbReference type="Proteomes" id="UP001589609"/>
    </source>
</evidence>
<evidence type="ECO:0000256" key="2">
    <source>
        <dbReference type="ARBA" id="ARBA00022448"/>
    </source>
</evidence>
<organism evidence="5 6">
    <name type="scientific">Ectobacillus funiculus</name>
    <dbReference type="NCBI Taxonomy" id="137993"/>
    <lineage>
        <taxon>Bacteria</taxon>
        <taxon>Bacillati</taxon>
        <taxon>Bacillota</taxon>
        <taxon>Bacilli</taxon>
        <taxon>Bacillales</taxon>
        <taxon>Bacillaceae</taxon>
        <taxon>Ectobacillus</taxon>
    </lineage>
</organism>
<dbReference type="InterPro" id="IPR006059">
    <property type="entry name" value="SBP"/>
</dbReference>
<evidence type="ECO:0000256" key="4">
    <source>
        <dbReference type="SAM" id="SignalP"/>
    </source>
</evidence>
<dbReference type="PANTHER" id="PTHR30061">
    <property type="entry name" value="MALTOSE-BINDING PERIPLASMIC PROTEIN"/>
    <property type="match status" value="1"/>
</dbReference>
<dbReference type="EMBL" id="JBHMAF010000038">
    <property type="protein sequence ID" value="MFB9758726.1"/>
    <property type="molecule type" value="Genomic_DNA"/>
</dbReference>
<evidence type="ECO:0000256" key="3">
    <source>
        <dbReference type="ARBA" id="ARBA00022729"/>
    </source>
</evidence>
<dbReference type="Proteomes" id="UP001589609">
    <property type="component" value="Unassembled WGS sequence"/>
</dbReference>
<reference evidence="5 6" key="1">
    <citation type="submission" date="2024-09" db="EMBL/GenBank/DDBJ databases">
        <authorList>
            <person name="Sun Q."/>
            <person name="Mori K."/>
        </authorList>
    </citation>
    <scope>NUCLEOTIDE SEQUENCE [LARGE SCALE GENOMIC DNA]</scope>
    <source>
        <strain evidence="5 6">JCM 11201</strain>
    </source>
</reference>
<dbReference type="Pfam" id="PF01547">
    <property type="entry name" value="SBP_bac_1"/>
    <property type="match status" value="1"/>
</dbReference>
<dbReference type="SUPFAM" id="SSF53850">
    <property type="entry name" value="Periplasmic binding protein-like II"/>
    <property type="match status" value="1"/>
</dbReference>
<dbReference type="Gene3D" id="3.40.190.10">
    <property type="entry name" value="Periplasmic binding protein-like II"/>
    <property type="match status" value="2"/>
</dbReference>
<proteinExistence type="inferred from homology"/>
<dbReference type="RefSeq" id="WP_379949016.1">
    <property type="nucleotide sequence ID" value="NZ_JBHMAF010000038.1"/>
</dbReference>
<feature type="signal peptide" evidence="4">
    <location>
        <begin position="1"/>
        <end position="19"/>
    </location>
</feature>
<dbReference type="PANTHER" id="PTHR30061:SF50">
    <property type="entry name" value="MALTOSE_MALTODEXTRIN-BINDING PERIPLASMIC PROTEIN"/>
    <property type="match status" value="1"/>
</dbReference>
<accession>A0ABV5WED2</accession>
<evidence type="ECO:0000256" key="1">
    <source>
        <dbReference type="ARBA" id="ARBA00008520"/>
    </source>
</evidence>
<dbReference type="PROSITE" id="PS51257">
    <property type="entry name" value="PROKAR_LIPOPROTEIN"/>
    <property type="match status" value="1"/>
</dbReference>